<organism evidence="1 2">
    <name type="scientific">Ramlibacter tataouinensis (strain ATCC BAA-407 / DSM 14655 / LMG 21543 / TTB310)</name>
    <dbReference type="NCBI Taxonomy" id="365046"/>
    <lineage>
        <taxon>Bacteria</taxon>
        <taxon>Pseudomonadati</taxon>
        <taxon>Pseudomonadota</taxon>
        <taxon>Betaproteobacteria</taxon>
        <taxon>Burkholderiales</taxon>
        <taxon>Comamonadaceae</taxon>
        <taxon>Ramlibacter</taxon>
    </lineage>
</organism>
<reference evidence="1 2" key="2">
    <citation type="journal article" date="2011" name="PLoS ONE">
        <title>The Cyst-Dividing Bacterium Ramlibacter tataouinensis TTB310 Genome Reveals a Well-Stocked Toolbox for Adaptation to a Desert Environment.</title>
        <authorList>
            <person name="De Luca G."/>
            <person name="Barakat M."/>
            <person name="Ortet P."/>
            <person name="Fochesato S."/>
            <person name="Jourlin-Castelli C."/>
            <person name="Ansaldi M."/>
            <person name="Py B."/>
            <person name="Fichant G."/>
            <person name="Coutinho P.M."/>
            <person name="Voulhoux R."/>
            <person name="Bastien O."/>
            <person name="Marechal E."/>
            <person name="Henrissat B."/>
            <person name="Quentin Y."/>
            <person name="Noirot P."/>
            <person name="Filloux A."/>
            <person name="Mejean V."/>
            <person name="Dubow M.S."/>
            <person name="Barras F."/>
            <person name="Barbe V."/>
            <person name="Weissenbach J."/>
            <person name="Mihalcescu I."/>
            <person name="Vermeglio A."/>
            <person name="Achouak W."/>
            <person name="Heulin T."/>
        </authorList>
    </citation>
    <scope>NUCLEOTIDE SEQUENCE [LARGE SCALE GENOMIC DNA]</scope>
    <source>
        <strain evidence="2">ATCC BAA-407 / DSM 14655 / LMG 21543 / TTB310</strain>
    </source>
</reference>
<dbReference type="KEGG" id="rta:Rta_27430"/>
<dbReference type="HOGENOM" id="CLU_094593_0_0_4"/>
<dbReference type="Proteomes" id="UP000008385">
    <property type="component" value="Chromosome"/>
</dbReference>
<proteinExistence type="predicted"/>
<dbReference type="AlphaFoldDB" id="F5Y505"/>
<dbReference type="CDD" id="cd05403">
    <property type="entry name" value="NT_KNTase_like"/>
    <property type="match status" value="1"/>
</dbReference>
<evidence type="ECO:0008006" key="3">
    <source>
        <dbReference type="Google" id="ProtNLM"/>
    </source>
</evidence>
<evidence type="ECO:0000313" key="2">
    <source>
        <dbReference type="Proteomes" id="UP000008385"/>
    </source>
</evidence>
<dbReference type="PATRIC" id="fig|365046.3.peg.2805"/>
<gene>
    <name evidence="1" type="ordered locus">Rta_27430</name>
</gene>
<name>F5Y505_RAMTT</name>
<dbReference type="EMBL" id="CP000245">
    <property type="protein sequence ID" value="AEG93845.1"/>
    <property type="molecule type" value="Genomic_DNA"/>
</dbReference>
<evidence type="ECO:0000313" key="1">
    <source>
        <dbReference type="EMBL" id="AEG93845.1"/>
    </source>
</evidence>
<accession>F5Y505</accession>
<keyword evidence="2" id="KW-1185">Reference proteome</keyword>
<dbReference type="Gene3D" id="3.30.460.10">
    <property type="entry name" value="Beta Polymerase, domain 2"/>
    <property type="match status" value="1"/>
</dbReference>
<dbReference type="STRING" id="365046.Rta_27430"/>
<reference evidence="2" key="1">
    <citation type="submission" date="2006-01" db="EMBL/GenBank/DDBJ databases">
        <title>Genome of the cyst-dividing bacterium Ramlibacter tataouinensis.</title>
        <authorList>
            <person name="Barakat M."/>
            <person name="Ortet P."/>
            <person name="De Luca G."/>
            <person name="Jourlin-Castelli C."/>
            <person name="Ansaldi M."/>
            <person name="Py B."/>
            <person name="Fichant G."/>
            <person name="Coutinho P."/>
            <person name="Voulhoux R."/>
            <person name="Bastien O."/>
            <person name="Roy S."/>
            <person name="Marechal E."/>
            <person name="Henrissat B."/>
            <person name="Quentin Y."/>
            <person name="Noirot P."/>
            <person name="Filloux A."/>
            <person name="Mejean V."/>
            <person name="DuBow M."/>
            <person name="Barras F."/>
            <person name="Heulin T."/>
        </authorList>
    </citation>
    <scope>NUCLEOTIDE SEQUENCE [LARGE SCALE GENOMIC DNA]</scope>
    <source>
        <strain evidence="2">ATCC BAA-407 / DSM 14655 / LMG 21543 / TTB310</strain>
    </source>
</reference>
<dbReference type="SUPFAM" id="SSF81301">
    <property type="entry name" value="Nucleotidyltransferase"/>
    <property type="match status" value="1"/>
</dbReference>
<dbReference type="eggNOG" id="COG1708">
    <property type="taxonomic scope" value="Bacteria"/>
</dbReference>
<dbReference type="InterPro" id="IPR043519">
    <property type="entry name" value="NT_sf"/>
</dbReference>
<protein>
    <recommendedName>
        <fullName evidence="3">Transcriptional regulator</fullName>
    </recommendedName>
</protein>
<sequence>MRCFDKGSADHTSSTKPILGIINPEMGTKKSASTSINLADALFPKVRQRVLGLLYGNPSRSFFANEVIALAQSGTGAVQRELADLSAAGLLRVTAIGNQKHYQANAEAPVFAELRGLVLKTSGLADVLRNALVPLAGQIHAAFVYGSIAKQQDTATSDVDVMIISDSLGYGELFGILEGTAGGLGRKINPTLYSQAELSKRIEQDNSFVTRVLKQPKLWLLGSEETLNG</sequence>